<dbReference type="InterPro" id="IPR005540">
    <property type="entry name" value="KNOX1"/>
</dbReference>
<evidence type="ECO:0000256" key="4">
    <source>
        <dbReference type="SAM" id="Phobius"/>
    </source>
</evidence>
<feature type="domain" description="KNOX1" evidence="5">
    <location>
        <begin position="125"/>
        <end position="169"/>
    </location>
</feature>
<accession>A0ABR2UCZ3</accession>
<keyword evidence="4" id="KW-0472">Membrane</keyword>
<dbReference type="SMART" id="SM01255">
    <property type="entry name" value="KNOX1"/>
    <property type="match status" value="1"/>
</dbReference>
<keyword evidence="4" id="KW-0812">Transmembrane</keyword>
<keyword evidence="4" id="KW-1133">Transmembrane helix</keyword>
<feature type="transmembrane region" description="Helical" evidence="4">
    <location>
        <begin position="185"/>
        <end position="209"/>
    </location>
</feature>
<evidence type="ECO:0000256" key="1">
    <source>
        <dbReference type="ARBA" id="ARBA00004123"/>
    </source>
</evidence>
<gene>
    <name evidence="6" type="ORF">V6N11_053419</name>
</gene>
<sequence>MLTAKKLMQMNLELKKISQTEKGKSISPGQRQASESKGNSTSEGQMNMGSPAREANIKKALRVSVYVSESHVLYCQMVVKTRPIKLDPIVKNEATTSSPQAQGQKFHYLLLRGQQEGNESSHGMEAMKAKIIAHPHYSNLLKAYMNCQMVGAPPEVVARLAAARHEFEARQPSSVTSRDPELDQFMLITSGFNGMASTCSVSVVIFFLLY</sequence>
<dbReference type="Pfam" id="PF03790">
    <property type="entry name" value="KNOX1"/>
    <property type="match status" value="1"/>
</dbReference>
<keyword evidence="7" id="KW-1185">Reference proteome</keyword>
<keyword evidence="2" id="KW-0539">Nucleus</keyword>
<evidence type="ECO:0000313" key="6">
    <source>
        <dbReference type="EMBL" id="KAK9047580.1"/>
    </source>
</evidence>
<comment type="caution">
    <text evidence="6">The sequence shown here is derived from an EMBL/GenBank/DDBJ whole genome shotgun (WGS) entry which is preliminary data.</text>
</comment>
<evidence type="ECO:0000256" key="3">
    <source>
        <dbReference type="SAM" id="MobiDB-lite"/>
    </source>
</evidence>
<dbReference type="EMBL" id="JBBPBN010000001">
    <property type="protein sequence ID" value="KAK9047580.1"/>
    <property type="molecule type" value="Genomic_DNA"/>
</dbReference>
<evidence type="ECO:0000259" key="5">
    <source>
        <dbReference type="SMART" id="SM01255"/>
    </source>
</evidence>
<feature type="compositionally biased region" description="Polar residues" evidence="3">
    <location>
        <begin position="27"/>
        <end position="48"/>
    </location>
</feature>
<reference evidence="6 7" key="1">
    <citation type="journal article" date="2024" name="G3 (Bethesda)">
        <title>Genome assembly of Hibiscus sabdariffa L. provides insights into metabolisms of medicinal natural products.</title>
        <authorList>
            <person name="Kim T."/>
        </authorList>
    </citation>
    <scope>NUCLEOTIDE SEQUENCE [LARGE SCALE GENOMIC DNA]</scope>
    <source>
        <strain evidence="6">TK-2024</strain>
        <tissue evidence="6">Old leaves</tissue>
    </source>
</reference>
<comment type="subcellular location">
    <subcellularLocation>
        <location evidence="1">Nucleus</location>
    </subcellularLocation>
</comment>
<feature type="region of interest" description="Disordered" evidence="3">
    <location>
        <begin position="18"/>
        <end position="50"/>
    </location>
</feature>
<evidence type="ECO:0000256" key="2">
    <source>
        <dbReference type="ARBA" id="ARBA00023242"/>
    </source>
</evidence>
<name>A0ABR2UCZ3_9ROSI</name>
<organism evidence="6 7">
    <name type="scientific">Hibiscus sabdariffa</name>
    <name type="common">roselle</name>
    <dbReference type="NCBI Taxonomy" id="183260"/>
    <lineage>
        <taxon>Eukaryota</taxon>
        <taxon>Viridiplantae</taxon>
        <taxon>Streptophyta</taxon>
        <taxon>Embryophyta</taxon>
        <taxon>Tracheophyta</taxon>
        <taxon>Spermatophyta</taxon>
        <taxon>Magnoliopsida</taxon>
        <taxon>eudicotyledons</taxon>
        <taxon>Gunneridae</taxon>
        <taxon>Pentapetalae</taxon>
        <taxon>rosids</taxon>
        <taxon>malvids</taxon>
        <taxon>Malvales</taxon>
        <taxon>Malvaceae</taxon>
        <taxon>Malvoideae</taxon>
        <taxon>Hibiscus</taxon>
    </lineage>
</organism>
<evidence type="ECO:0000313" key="7">
    <source>
        <dbReference type="Proteomes" id="UP001396334"/>
    </source>
</evidence>
<protein>
    <recommendedName>
        <fullName evidence="5">KNOX1 domain-containing protein</fullName>
    </recommendedName>
</protein>
<dbReference type="Proteomes" id="UP001396334">
    <property type="component" value="Unassembled WGS sequence"/>
</dbReference>
<proteinExistence type="predicted"/>